<name>A0AAP2Z6S2_9EURY</name>
<feature type="transmembrane region" description="Helical" evidence="1">
    <location>
        <begin position="41"/>
        <end position="62"/>
    </location>
</feature>
<feature type="transmembrane region" description="Helical" evidence="1">
    <location>
        <begin position="74"/>
        <end position="98"/>
    </location>
</feature>
<feature type="transmembrane region" description="Helical" evidence="1">
    <location>
        <begin position="9"/>
        <end position="29"/>
    </location>
</feature>
<reference evidence="2 3" key="1">
    <citation type="submission" date="2022-09" db="EMBL/GenBank/DDBJ databases">
        <title>Enrichment on poylsaccharides allowed isolation of novel metabolic and taxonomic groups of Haloarchaea.</title>
        <authorList>
            <person name="Sorokin D.Y."/>
            <person name="Elcheninov A.G."/>
            <person name="Khizhniak T.V."/>
            <person name="Kolganova T.V."/>
            <person name="Kublanov I.V."/>
        </authorList>
    </citation>
    <scope>NUCLEOTIDE SEQUENCE [LARGE SCALE GENOMIC DNA]</scope>
    <source>
        <strain evidence="2 3">AArc-curdl1</strain>
    </source>
</reference>
<keyword evidence="1" id="KW-0812">Transmembrane</keyword>
<keyword evidence="1" id="KW-1133">Transmembrane helix</keyword>
<evidence type="ECO:0000256" key="1">
    <source>
        <dbReference type="SAM" id="Phobius"/>
    </source>
</evidence>
<dbReference type="Proteomes" id="UP001321047">
    <property type="component" value="Unassembled WGS sequence"/>
</dbReference>
<dbReference type="AlphaFoldDB" id="A0AAP2Z6S2"/>
<keyword evidence="3" id="KW-1185">Reference proteome</keyword>
<dbReference type="EMBL" id="JAOPJZ010000002">
    <property type="protein sequence ID" value="MCU4751185.1"/>
    <property type="molecule type" value="Genomic_DNA"/>
</dbReference>
<sequence>MNADQRSPIVLVVLIGSILVTGLVHLVFLPRVFPEELFVSSFYLFAGWISFTLIFYSLGRLFSNPGPMPRLGAADYGAGLFVLSILGSLFLDTLGFALSAVPEGHIPFAIGVYVGLALIGWSVGERTVAINQAVASSNNP</sequence>
<accession>A0AAP2Z6S2</accession>
<gene>
    <name evidence="2" type="ORF">OB919_04185</name>
</gene>
<organism evidence="2 3">
    <name type="scientific">Natronosalvus hydrolyticus</name>
    <dbReference type="NCBI Taxonomy" id="2979988"/>
    <lineage>
        <taxon>Archaea</taxon>
        <taxon>Methanobacteriati</taxon>
        <taxon>Methanobacteriota</taxon>
        <taxon>Stenosarchaea group</taxon>
        <taxon>Halobacteria</taxon>
        <taxon>Halobacteriales</taxon>
        <taxon>Natrialbaceae</taxon>
        <taxon>Natronosalvus</taxon>
    </lineage>
</organism>
<evidence type="ECO:0000313" key="3">
    <source>
        <dbReference type="Proteomes" id="UP001321047"/>
    </source>
</evidence>
<keyword evidence="1" id="KW-0472">Membrane</keyword>
<proteinExistence type="predicted"/>
<protein>
    <submittedName>
        <fullName evidence="2">Uncharacterized protein</fullName>
    </submittedName>
</protein>
<evidence type="ECO:0000313" key="2">
    <source>
        <dbReference type="EMBL" id="MCU4751185.1"/>
    </source>
</evidence>
<feature type="transmembrane region" description="Helical" evidence="1">
    <location>
        <begin position="104"/>
        <end position="123"/>
    </location>
</feature>
<comment type="caution">
    <text evidence="2">The sequence shown here is derived from an EMBL/GenBank/DDBJ whole genome shotgun (WGS) entry which is preliminary data.</text>
</comment>
<dbReference type="RefSeq" id="WP_342806699.1">
    <property type="nucleotide sequence ID" value="NZ_JAOPJZ010000002.1"/>
</dbReference>